<dbReference type="GO" id="GO:0003676">
    <property type="term" value="F:nucleic acid binding"/>
    <property type="evidence" value="ECO:0007669"/>
    <property type="project" value="InterPro"/>
</dbReference>
<dbReference type="GO" id="GO:0032259">
    <property type="term" value="P:methylation"/>
    <property type="evidence" value="ECO:0007669"/>
    <property type="project" value="InterPro"/>
</dbReference>
<dbReference type="RefSeq" id="WP_080842107.1">
    <property type="nucleotide sequence ID" value="NZ_LT009723.1"/>
</dbReference>
<proteinExistence type="predicted"/>
<protein>
    <recommendedName>
        <fullName evidence="3">DNA methyltransferase</fullName>
    </recommendedName>
</protein>
<evidence type="ECO:0008006" key="3">
    <source>
        <dbReference type="Google" id="ProtNLM"/>
    </source>
</evidence>
<organism evidence="1 2">
    <name type="scientific">Agrobacterium tomkonis CFBP 6623</name>
    <dbReference type="NCBI Taxonomy" id="1183432"/>
    <lineage>
        <taxon>Bacteria</taxon>
        <taxon>Pseudomonadati</taxon>
        <taxon>Pseudomonadota</taxon>
        <taxon>Alphaproteobacteria</taxon>
        <taxon>Hyphomicrobiales</taxon>
        <taxon>Rhizobiaceae</taxon>
        <taxon>Rhizobium/Agrobacterium group</taxon>
        <taxon>Agrobacterium</taxon>
        <taxon>Agrobacterium tumefaciens complex</taxon>
    </lineage>
</organism>
<evidence type="ECO:0000313" key="1">
    <source>
        <dbReference type="EMBL" id="CUX19903.1"/>
    </source>
</evidence>
<dbReference type="AlphaFoldDB" id="A0A1S7PDU6"/>
<dbReference type="Proteomes" id="UP000191988">
    <property type="component" value="Unassembled WGS sequence"/>
</dbReference>
<accession>A0A1S7PDU6</accession>
<dbReference type="InterPro" id="IPR002052">
    <property type="entry name" value="DNA_methylase_N6_adenine_CS"/>
</dbReference>
<name>A0A1S7PDU6_9HYPH</name>
<dbReference type="GO" id="GO:0008168">
    <property type="term" value="F:methyltransferase activity"/>
    <property type="evidence" value="ECO:0007669"/>
    <property type="project" value="InterPro"/>
</dbReference>
<keyword evidence="2" id="KW-1185">Reference proteome</keyword>
<gene>
    <name evidence="1" type="ORF">AGR3A_Cc250116</name>
</gene>
<dbReference type="STRING" id="1183432.AGR3A_Cc250116"/>
<sequence length="193" mass="22822">MSKHSNFPRNKHDEYLTPYEAALPLRRFLEGVETFAEPCHGDGRLIRWLESFDLSCVHSGDIQDGVDALTDPWLEHARPDVIITNPPYTWQILEAMIRKFMRIAPTWLLLEADFAFNLQSANFMPMCTDIVPIGRVRWFAETEHDSKDNFAWFRFDYQHRRGPVMHIMQLIDKRRIRKMARPEIEFPEFENAA</sequence>
<dbReference type="EMBL" id="FBWK01000018">
    <property type="protein sequence ID" value="CUX19903.1"/>
    <property type="molecule type" value="Genomic_DNA"/>
</dbReference>
<evidence type="ECO:0000313" key="2">
    <source>
        <dbReference type="Proteomes" id="UP000191988"/>
    </source>
</evidence>
<dbReference type="PROSITE" id="PS00092">
    <property type="entry name" value="N6_MTASE"/>
    <property type="match status" value="1"/>
</dbReference>
<reference evidence="2" key="1">
    <citation type="submission" date="2016-01" db="EMBL/GenBank/DDBJ databases">
        <authorList>
            <person name="Regsiter A."/>
            <person name="william w."/>
        </authorList>
    </citation>
    <scope>NUCLEOTIDE SEQUENCE [LARGE SCALE GENOMIC DNA]</scope>
    <source>
        <strain evidence="2">CFBP 6623</strain>
    </source>
</reference>